<dbReference type="InterPro" id="IPR011006">
    <property type="entry name" value="CheY-like_superfamily"/>
</dbReference>
<dbReference type="GO" id="GO:0000160">
    <property type="term" value="P:phosphorelay signal transduction system"/>
    <property type="evidence" value="ECO:0007669"/>
    <property type="project" value="InterPro"/>
</dbReference>
<dbReference type="AlphaFoldDB" id="A0A1Y1SEF5"/>
<dbReference type="STRING" id="1317117.ATO7_08542"/>
<dbReference type="RefSeq" id="WP_083561275.1">
    <property type="nucleotide sequence ID" value="NZ_AQQV01000002.1"/>
</dbReference>
<dbReference type="PANTHER" id="PTHR44520">
    <property type="entry name" value="RESPONSE REGULATOR RCP1-RELATED"/>
    <property type="match status" value="1"/>
</dbReference>
<accession>A0A1Y1SEF5</accession>
<organism evidence="3 4">
    <name type="scientific">Oceanococcus atlanticus</name>
    <dbReference type="NCBI Taxonomy" id="1317117"/>
    <lineage>
        <taxon>Bacteria</taxon>
        <taxon>Pseudomonadati</taxon>
        <taxon>Pseudomonadota</taxon>
        <taxon>Gammaproteobacteria</taxon>
        <taxon>Chromatiales</taxon>
        <taxon>Oceanococcaceae</taxon>
        <taxon>Oceanococcus</taxon>
    </lineage>
</organism>
<dbReference type="EMBL" id="AQQV01000002">
    <property type="protein sequence ID" value="ORE87074.1"/>
    <property type="molecule type" value="Genomic_DNA"/>
</dbReference>
<evidence type="ECO:0000259" key="2">
    <source>
        <dbReference type="PROSITE" id="PS50110"/>
    </source>
</evidence>
<dbReference type="InterPro" id="IPR052893">
    <property type="entry name" value="TCS_response_regulator"/>
</dbReference>
<dbReference type="PANTHER" id="PTHR44520:SF2">
    <property type="entry name" value="RESPONSE REGULATOR RCP1"/>
    <property type="match status" value="1"/>
</dbReference>
<keyword evidence="1" id="KW-0597">Phosphoprotein</keyword>
<dbReference type="Gene3D" id="3.40.50.2300">
    <property type="match status" value="1"/>
</dbReference>
<reference evidence="3 4" key="1">
    <citation type="submission" date="2013-04" db="EMBL/GenBank/DDBJ databases">
        <title>Oceanococcus atlanticus 22II-S10r2 Genome Sequencing.</title>
        <authorList>
            <person name="Lai Q."/>
            <person name="Li G."/>
            <person name="Shao Z."/>
        </authorList>
    </citation>
    <scope>NUCLEOTIDE SEQUENCE [LARGE SCALE GENOMIC DNA]</scope>
    <source>
        <strain evidence="3 4">22II-S10r2</strain>
    </source>
</reference>
<name>A0A1Y1SEF5_9GAMM</name>
<dbReference type="Proteomes" id="UP000192342">
    <property type="component" value="Unassembled WGS sequence"/>
</dbReference>
<feature type="domain" description="Response regulatory" evidence="2">
    <location>
        <begin position="6"/>
        <end position="133"/>
    </location>
</feature>
<feature type="modified residue" description="4-aspartylphosphate" evidence="1">
    <location>
        <position position="63"/>
    </location>
</feature>
<gene>
    <name evidence="3" type="ORF">ATO7_08542</name>
</gene>
<dbReference type="SUPFAM" id="SSF52172">
    <property type="entry name" value="CheY-like"/>
    <property type="match status" value="1"/>
</dbReference>
<protein>
    <submittedName>
        <fullName evidence="3">Response regulator receiver</fullName>
    </submittedName>
</protein>
<dbReference type="SMART" id="SM00448">
    <property type="entry name" value="REC"/>
    <property type="match status" value="1"/>
</dbReference>
<dbReference type="Pfam" id="PF00072">
    <property type="entry name" value="Response_reg"/>
    <property type="match status" value="1"/>
</dbReference>
<dbReference type="PROSITE" id="PS50110">
    <property type="entry name" value="RESPONSE_REGULATORY"/>
    <property type="match status" value="1"/>
</dbReference>
<comment type="caution">
    <text evidence="3">The sequence shown here is derived from an EMBL/GenBank/DDBJ whole genome shotgun (WGS) entry which is preliminary data.</text>
</comment>
<evidence type="ECO:0000313" key="3">
    <source>
        <dbReference type="EMBL" id="ORE87074.1"/>
    </source>
</evidence>
<sequence length="138" mass="15638">MKRLKRVLLIDDYEADNFMHEMLFEEMGCADEIVVKLNGREALDYLTTPQQGQLPRPDLICLDINMPVMNGWEFLAAYEALDEDMRGGVVLMMLTTSLNPDDKSLADSNEAISDFVSKPLTREALGELLSKHFPDLEV</sequence>
<proteinExistence type="predicted"/>
<keyword evidence="4" id="KW-1185">Reference proteome</keyword>
<dbReference type="InterPro" id="IPR001789">
    <property type="entry name" value="Sig_transdc_resp-reg_receiver"/>
</dbReference>
<evidence type="ECO:0000313" key="4">
    <source>
        <dbReference type="Proteomes" id="UP000192342"/>
    </source>
</evidence>
<dbReference type="OrthoDB" id="9793549at2"/>
<evidence type="ECO:0000256" key="1">
    <source>
        <dbReference type="PROSITE-ProRule" id="PRU00169"/>
    </source>
</evidence>